<dbReference type="Pfam" id="PF00528">
    <property type="entry name" value="BPD_transp_1"/>
    <property type="match status" value="2"/>
</dbReference>
<dbReference type="EMBL" id="SMCO01000007">
    <property type="protein sequence ID" value="TCV86425.1"/>
    <property type="molecule type" value="Genomic_DNA"/>
</dbReference>
<dbReference type="PANTHER" id="PTHR42744:SF1">
    <property type="entry name" value="BINDING-PROTEIN-DEPENDENT TRANSPORT SYSTEMS INNER MEMBRANE COMPONENT"/>
    <property type="match status" value="1"/>
</dbReference>
<gene>
    <name evidence="7" type="ORF">EDC63_107113</name>
</gene>
<dbReference type="GO" id="GO:0055085">
    <property type="term" value="P:transmembrane transport"/>
    <property type="evidence" value="ECO:0007669"/>
    <property type="project" value="InterPro"/>
</dbReference>
<feature type="transmembrane region" description="Helical" evidence="5">
    <location>
        <begin position="136"/>
        <end position="158"/>
    </location>
</feature>
<evidence type="ECO:0000256" key="4">
    <source>
        <dbReference type="ARBA" id="ARBA00023136"/>
    </source>
</evidence>
<evidence type="ECO:0000259" key="6">
    <source>
        <dbReference type="PROSITE" id="PS50928"/>
    </source>
</evidence>
<dbReference type="Gene3D" id="1.10.3720.10">
    <property type="entry name" value="MetI-like"/>
    <property type="match status" value="2"/>
</dbReference>
<feature type="transmembrane region" description="Helical" evidence="5">
    <location>
        <begin position="335"/>
        <end position="360"/>
    </location>
</feature>
<keyword evidence="4 5" id="KW-0472">Membrane</keyword>
<proteinExistence type="inferred from homology"/>
<feature type="transmembrane region" description="Helical" evidence="5">
    <location>
        <begin position="372"/>
        <end position="401"/>
    </location>
</feature>
<dbReference type="SUPFAM" id="SSF161098">
    <property type="entry name" value="MetI-like"/>
    <property type="match status" value="2"/>
</dbReference>
<comment type="subcellular location">
    <subcellularLocation>
        <location evidence="1 5">Cell membrane</location>
        <topology evidence="1 5">Multi-pass membrane protein</topology>
    </subcellularLocation>
</comment>
<dbReference type="Proteomes" id="UP000295367">
    <property type="component" value="Unassembled WGS sequence"/>
</dbReference>
<reference evidence="7 8" key="1">
    <citation type="submission" date="2019-03" db="EMBL/GenBank/DDBJ databases">
        <title>Genomic Encyclopedia of Type Strains, Phase IV (KMG-IV): sequencing the most valuable type-strain genomes for metagenomic binning, comparative biology and taxonomic classification.</title>
        <authorList>
            <person name="Goeker M."/>
        </authorList>
    </citation>
    <scope>NUCLEOTIDE SEQUENCE [LARGE SCALE GENOMIC DNA]</scope>
    <source>
        <strain evidence="7 8">DSM 100309</strain>
    </source>
</reference>
<keyword evidence="5" id="KW-0813">Transport</keyword>
<accession>A0A4R3Y2N3</accession>
<dbReference type="CDD" id="cd06261">
    <property type="entry name" value="TM_PBP2"/>
    <property type="match status" value="2"/>
</dbReference>
<feature type="transmembrane region" description="Helical" evidence="5">
    <location>
        <begin position="489"/>
        <end position="510"/>
    </location>
</feature>
<sequence length="580" mass="64846">MHFFTANPAGRDVVDFPNRWDLLILPGVLAALFSLAWGMHQMTAPYDLGQQLPVSLEPSNLPAYAMRTTLRMAAAMLFSILFTFIYASLAAKSRRAGMVLIPLLDVLQSVPILGFLSITIMGFIHLFPGSLMGPEAAAIFAIFTSQAWNMAFSFYYSLRMIPTDLYQVADVFQLSAWQRFWKLEVPFAMPNLVWNAMMSVSGGWFFVVASEAISVSGQTIMLPGIGSFIALAIQHKDLSAIGYAIFTMFIVILLYDQLIFRPLIAWSDKFKFELSESQDVPSSWVLTLMQRTRLLPKLLALPAIFWEISLKVFRHIPARPLPKFKLKILNRNVRLLDKVWLALLLVLSIIGLLTLSHFVLSEVSYSEIGNVFFLGLLTAGRVIVLIILATLFWVPIGVWIGMRPKWAQRAQPVVLFLAAFPANLMFPLAVVLIVTYHLNVEIWLSPLMILGTQWYILFNVIAGAAAIPNDMREAAANLGLKKLLVWRRMILPAIFPSYITGGLTASGGAWNASVVSELVSWGNTTLVASGIGAYITQQTMNGDHPRIALGIGVMSLYVIILNRVVWKRLYRFAQDRLKLE</sequence>
<evidence type="ECO:0000256" key="3">
    <source>
        <dbReference type="ARBA" id="ARBA00022989"/>
    </source>
</evidence>
<feature type="domain" description="ABC transmembrane type-1" evidence="6">
    <location>
        <begin position="379"/>
        <end position="566"/>
    </location>
</feature>
<feature type="transmembrane region" description="Helical" evidence="5">
    <location>
        <begin position="103"/>
        <end position="124"/>
    </location>
</feature>
<organism evidence="7 8">
    <name type="scientific">Sulfurirhabdus autotrophica</name>
    <dbReference type="NCBI Taxonomy" id="1706046"/>
    <lineage>
        <taxon>Bacteria</taxon>
        <taxon>Pseudomonadati</taxon>
        <taxon>Pseudomonadota</taxon>
        <taxon>Betaproteobacteria</taxon>
        <taxon>Nitrosomonadales</taxon>
        <taxon>Sulfuricellaceae</taxon>
        <taxon>Sulfurirhabdus</taxon>
    </lineage>
</organism>
<feature type="transmembrane region" description="Helical" evidence="5">
    <location>
        <begin position="213"/>
        <end position="233"/>
    </location>
</feature>
<dbReference type="InterPro" id="IPR035906">
    <property type="entry name" value="MetI-like_sf"/>
</dbReference>
<evidence type="ECO:0000256" key="2">
    <source>
        <dbReference type="ARBA" id="ARBA00022692"/>
    </source>
</evidence>
<feature type="domain" description="ABC transmembrane type-1" evidence="6">
    <location>
        <begin position="65"/>
        <end position="260"/>
    </location>
</feature>
<evidence type="ECO:0000313" key="7">
    <source>
        <dbReference type="EMBL" id="TCV86425.1"/>
    </source>
</evidence>
<feature type="transmembrane region" description="Helical" evidence="5">
    <location>
        <begin position="240"/>
        <end position="260"/>
    </location>
</feature>
<name>A0A4R3Y2N3_9PROT</name>
<keyword evidence="3 5" id="KW-1133">Transmembrane helix</keyword>
<dbReference type="PROSITE" id="PS50928">
    <property type="entry name" value="ABC_TM1"/>
    <property type="match status" value="2"/>
</dbReference>
<dbReference type="PANTHER" id="PTHR42744">
    <property type="entry name" value="BINDING-PROTEIN-DEPENDENT TRANSPORT SYSTEMS INNER MEMBRANE COMPONENT"/>
    <property type="match status" value="1"/>
</dbReference>
<dbReference type="GO" id="GO:0005886">
    <property type="term" value="C:plasma membrane"/>
    <property type="evidence" value="ECO:0007669"/>
    <property type="project" value="UniProtKB-SubCell"/>
</dbReference>
<dbReference type="InterPro" id="IPR000515">
    <property type="entry name" value="MetI-like"/>
</dbReference>
<feature type="transmembrane region" description="Helical" evidence="5">
    <location>
        <begin position="413"/>
        <end position="436"/>
    </location>
</feature>
<dbReference type="AlphaFoldDB" id="A0A4R3Y2N3"/>
<protein>
    <submittedName>
        <fullName evidence="7">NitT/TauT family transport system permease protein</fullName>
    </submittedName>
</protein>
<keyword evidence="2 5" id="KW-0812">Transmembrane</keyword>
<comment type="caution">
    <text evidence="7">The sequence shown here is derived from an EMBL/GenBank/DDBJ whole genome shotgun (WGS) entry which is preliminary data.</text>
</comment>
<dbReference type="RefSeq" id="WP_124945252.1">
    <property type="nucleotide sequence ID" value="NZ_BHVT01000009.1"/>
</dbReference>
<evidence type="ECO:0000313" key="8">
    <source>
        <dbReference type="Proteomes" id="UP000295367"/>
    </source>
</evidence>
<evidence type="ECO:0000256" key="1">
    <source>
        <dbReference type="ARBA" id="ARBA00004651"/>
    </source>
</evidence>
<evidence type="ECO:0000256" key="5">
    <source>
        <dbReference type="RuleBase" id="RU363032"/>
    </source>
</evidence>
<feature type="transmembrane region" description="Helical" evidence="5">
    <location>
        <begin position="70"/>
        <end position="91"/>
    </location>
</feature>
<feature type="transmembrane region" description="Helical" evidence="5">
    <location>
        <begin position="20"/>
        <end position="39"/>
    </location>
</feature>
<comment type="similarity">
    <text evidence="5">Belongs to the binding-protein-dependent transport system permease family.</text>
</comment>
<dbReference type="OrthoDB" id="9806809at2"/>
<feature type="transmembrane region" description="Helical" evidence="5">
    <location>
        <begin position="547"/>
        <end position="566"/>
    </location>
</feature>
<feature type="transmembrane region" description="Helical" evidence="5">
    <location>
        <begin position="442"/>
        <end position="468"/>
    </location>
</feature>
<keyword evidence="8" id="KW-1185">Reference proteome</keyword>